<dbReference type="SUPFAM" id="SSF50475">
    <property type="entry name" value="FMN-binding split barrel"/>
    <property type="match status" value="1"/>
</dbReference>
<keyword evidence="3" id="KW-1185">Reference proteome</keyword>
<dbReference type="Proteomes" id="UP000003571">
    <property type="component" value="Unassembled WGS sequence"/>
</dbReference>
<dbReference type="eggNOG" id="COG5015">
    <property type="taxonomic scope" value="Bacteria"/>
</dbReference>
<sequence>MEKEVTIEDVAECLDRIGLQYLATIGLDGKPKVRPVQYMVLHEEKMWFCTNSEKAMYAELQKFPFIDLCASRLEKNEITTSWIRFSAEVVFEENQAVKEAIMKKSEIVRELYKNKAGHPLFKVFCLKNIHGSMNNLGHVKGLEERVDFAKPKEFSLCG</sequence>
<proteinExistence type="predicted"/>
<gene>
    <name evidence="2" type="ORF">TresaDRAFT_0960</name>
</gene>
<evidence type="ECO:0000313" key="3">
    <source>
        <dbReference type="Proteomes" id="UP000003571"/>
    </source>
</evidence>
<dbReference type="OrthoDB" id="9792542at2"/>
<dbReference type="EMBL" id="AGRW01000047">
    <property type="protein sequence ID" value="EIC01671.1"/>
    <property type="molecule type" value="Genomic_DNA"/>
</dbReference>
<dbReference type="Pfam" id="PF01243">
    <property type="entry name" value="PNPOx_N"/>
    <property type="match status" value="1"/>
</dbReference>
<dbReference type="RefSeq" id="WP_002704359.1">
    <property type="nucleotide sequence ID" value="NZ_AGRW01000047.1"/>
</dbReference>
<accession>H7EKU6</accession>
<reference evidence="2 3" key="1">
    <citation type="submission" date="2011-09" db="EMBL/GenBank/DDBJ databases">
        <title>The draft genome of Treponema saccharophilum DSM 2985.</title>
        <authorList>
            <consortium name="US DOE Joint Genome Institute (JGI-PGF)"/>
            <person name="Lucas S."/>
            <person name="Copeland A."/>
            <person name="Lapidus A."/>
            <person name="Glavina del Rio T."/>
            <person name="Dalin E."/>
            <person name="Tice H."/>
            <person name="Bruce D."/>
            <person name="Goodwin L."/>
            <person name="Pitluck S."/>
            <person name="Peters L."/>
            <person name="Kyrpides N."/>
            <person name="Mavromatis K."/>
            <person name="Ivanova N."/>
            <person name="Markowitz V."/>
            <person name="Cheng J.-F."/>
            <person name="Hugenholtz P."/>
            <person name="Woyke T."/>
            <person name="Wu D."/>
            <person name="Gronow S."/>
            <person name="Wellnitz S."/>
            <person name="Brambilla E."/>
            <person name="Klenk H.-P."/>
            <person name="Eisen J.A."/>
        </authorList>
    </citation>
    <scope>NUCLEOTIDE SEQUENCE [LARGE SCALE GENOMIC DNA]</scope>
    <source>
        <strain evidence="2 3">DSM 2985</strain>
    </source>
</reference>
<name>H7EKU6_9SPIR</name>
<feature type="domain" description="Pyridoxamine 5'-phosphate oxidase N-terminal" evidence="1">
    <location>
        <begin position="8"/>
        <end position="127"/>
    </location>
</feature>
<evidence type="ECO:0000313" key="2">
    <source>
        <dbReference type="EMBL" id="EIC01671.1"/>
    </source>
</evidence>
<dbReference type="InterPro" id="IPR012349">
    <property type="entry name" value="Split_barrel_FMN-bd"/>
</dbReference>
<organism evidence="2 3">
    <name type="scientific">Treponema saccharophilum DSM 2985</name>
    <dbReference type="NCBI Taxonomy" id="907348"/>
    <lineage>
        <taxon>Bacteria</taxon>
        <taxon>Pseudomonadati</taxon>
        <taxon>Spirochaetota</taxon>
        <taxon>Spirochaetia</taxon>
        <taxon>Spirochaetales</taxon>
        <taxon>Treponemataceae</taxon>
        <taxon>Treponema</taxon>
    </lineage>
</organism>
<dbReference type="InterPro" id="IPR011576">
    <property type="entry name" value="Pyridox_Oxase_N"/>
</dbReference>
<comment type="caution">
    <text evidence="2">The sequence shown here is derived from an EMBL/GenBank/DDBJ whole genome shotgun (WGS) entry which is preliminary data.</text>
</comment>
<dbReference type="PATRIC" id="fig|907348.3.peg.1525"/>
<protein>
    <recommendedName>
        <fullName evidence="1">Pyridoxamine 5'-phosphate oxidase N-terminal domain-containing protein</fullName>
    </recommendedName>
</protein>
<dbReference type="Gene3D" id="2.30.110.10">
    <property type="entry name" value="Electron Transport, Fmn-binding Protein, Chain A"/>
    <property type="match status" value="1"/>
</dbReference>
<evidence type="ECO:0000259" key="1">
    <source>
        <dbReference type="Pfam" id="PF01243"/>
    </source>
</evidence>
<dbReference type="AlphaFoldDB" id="H7EKU6"/>
<dbReference type="STRING" id="907348.TresaDRAFT_0960"/>